<dbReference type="CDD" id="cd24052">
    <property type="entry name" value="ASKHA_NBD_HpPPX-GppA-like"/>
    <property type="match status" value="1"/>
</dbReference>
<dbReference type="STRING" id="1245.ARA02_01575"/>
<dbReference type="GeneID" id="29577706"/>
<dbReference type="RefSeq" id="WP_011679208.1">
    <property type="nucleotide sequence ID" value="NZ_BBPK01000009.1"/>
</dbReference>
<dbReference type="AlphaFoldDB" id="A0A222YDD4"/>
<dbReference type="InterPro" id="IPR050273">
    <property type="entry name" value="GppA/Ppx_hydrolase"/>
</dbReference>
<accession>A0A222YDD4</accession>
<evidence type="ECO:0000313" key="4">
    <source>
        <dbReference type="Proteomes" id="UP000469952"/>
    </source>
</evidence>
<feature type="domain" description="Ppx/GppA phosphatase N-terminal" evidence="2">
    <location>
        <begin position="23"/>
        <end position="303"/>
    </location>
</feature>
<dbReference type="Gene3D" id="3.30.420.40">
    <property type="match status" value="1"/>
</dbReference>
<comment type="caution">
    <text evidence="3">The sequence shown here is derived from an EMBL/GenBank/DDBJ whole genome shotgun (WGS) entry which is preliminary data.</text>
</comment>
<evidence type="ECO:0000259" key="2">
    <source>
        <dbReference type="Pfam" id="PF02541"/>
    </source>
</evidence>
<reference evidence="3 4" key="1">
    <citation type="submission" date="2019-10" db="EMBL/GenBank/DDBJ databases">
        <title>WGS of Leuconostoc mesenteroides.</title>
        <authorList>
            <person name="Melo Bolivar J."/>
            <person name="Marino-Ramirez L."/>
            <person name="Villamil Diaz L.M."/>
        </authorList>
    </citation>
    <scope>NUCLEOTIDE SEQUENCE [LARGE SCALE GENOMIC DNA]</scope>
    <source>
        <strain evidence="3 4">M11</strain>
    </source>
</reference>
<dbReference type="Gene3D" id="3.30.420.150">
    <property type="entry name" value="Exopolyphosphatase. Domain 2"/>
    <property type="match status" value="1"/>
</dbReference>
<dbReference type="Pfam" id="PF02541">
    <property type="entry name" value="Ppx-GppA"/>
    <property type="match status" value="1"/>
</dbReference>
<name>A0A222YDD4_LEUME</name>
<sequence>MSYLAIVDLGSNSARMVVEELHDDGTHTELIREKRDTRIAQNMGEELLLKETPILRTIEALKYFQSKYINFHPKVRAITTAAVRMAKNQTEFLDRVARETGIQFQVLTGDQEAYYDYLGVISTLNVTEGVILDTGGASVELIAVDNRRSKEAVSLSFGAVTLSEQYHLANNIMPNNLASASDYILSQYNTLQWLETQYQKPVILLGGANRSLARMARTRLGETEVSMIHGFEMPVDLVEQIFEEIRQMTRKEREKIAGLETSRADIIVSGLLPLLNLMRKINSPKVIFSESGVREGLIAETLAQQDE</sequence>
<dbReference type="InterPro" id="IPR003695">
    <property type="entry name" value="Ppx_GppA_N"/>
</dbReference>
<dbReference type="InterPro" id="IPR043129">
    <property type="entry name" value="ATPase_NBD"/>
</dbReference>
<dbReference type="EMBL" id="WIPA01000003">
    <property type="protein sequence ID" value="MQR26323.1"/>
    <property type="molecule type" value="Genomic_DNA"/>
</dbReference>
<proteinExistence type="inferred from homology"/>
<gene>
    <name evidence="3" type="ORF">GFV13_03325</name>
</gene>
<dbReference type="OMA" id="ELMPFAT"/>
<protein>
    <submittedName>
        <fullName evidence="3">Exopolyphosphatase</fullName>
    </submittedName>
</protein>
<dbReference type="PANTHER" id="PTHR30005:SF0">
    <property type="entry name" value="RETROGRADE REGULATION PROTEIN 2"/>
    <property type="match status" value="1"/>
</dbReference>
<comment type="similarity">
    <text evidence="1">Belongs to the GppA/Ppx family.</text>
</comment>
<dbReference type="Proteomes" id="UP000469952">
    <property type="component" value="Unassembled WGS sequence"/>
</dbReference>
<dbReference type="SUPFAM" id="SSF53067">
    <property type="entry name" value="Actin-like ATPase domain"/>
    <property type="match status" value="2"/>
</dbReference>
<evidence type="ECO:0000313" key="3">
    <source>
        <dbReference type="EMBL" id="MQR26323.1"/>
    </source>
</evidence>
<dbReference type="GO" id="GO:0006357">
    <property type="term" value="P:regulation of transcription by RNA polymerase II"/>
    <property type="evidence" value="ECO:0007669"/>
    <property type="project" value="TreeGrafter"/>
</dbReference>
<organism evidence="3 4">
    <name type="scientific">Leuconostoc mesenteroides</name>
    <dbReference type="NCBI Taxonomy" id="1245"/>
    <lineage>
        <taxon>Bacteria</taxon>
        <taxon>Bacillati</taxon>
        <taxon>Bacillota</taxon>
        <taxon>Bacilli</taxon>
        <taxon>Lactobacillales</taxon>
        <taxon>Lactobacillaceae</taxon>
        <taxon>Leuconostoc</taxon>
    </lineage>
</organism>
<evidence type="ECO:0000256" key="1">
    <source>
        <dbReference type="ARBA" id="ARBA00007125"/>
    </source>
</evidence>
<dbReference type="OrthoDB" id="9807195at2"/>
<dbReference type="PANTHER" id="PTHR30005">
    <property type="entry name" value="EXOPOLYPHOSPHATASE"/>
    <property type="match status" value="1"/>
</dbReference>